<dbReference type="InterPro" id="IPR003661">
    <property type="entry name" value="HisK_dim/P_dom"/>
</dbReference>
<keyword evidence="5 9" id="KW-0418">Kinase</keyword>
<organism evidence="9 10">
    <name type="scientific">Sporobacter termitidis DSM 10068</name>
    <dbReference type="NCBI Taxonomy" id="1123282"/>
    <lineage>
        <taxon>Bacteria</taxon>
        <taxon>Bacillati</taxon>
        <taxon>Bacillota</taxon>
        <taxon>Clostridia</taxon>
        <taxon>Eubacteriales</taxon>
        <taxon>Oscillospiraceae</taxon>
        <taxon>Sporobacter</taxon>
    </lineage>
</organism>
<dbReference type="Proteomes" id="UP000183995">
    <property type="component" value="Unassembled WGS sequence"/>
</dbReference>
<dbReference type="Pfam" id="PF00072">
    <property type="entry name" value="Response_reg"/>
    <property type="match status" value="1"/>
</dbReference>
<keyword evidence="10" id="KW-1185">Reference proteome</keyword>
<accession>A0A1M5XK61</accession>
<dbReference type="SMART" id="SM00388">
    <property type="entry name" value="HisKA"/>
    <property type="match status" value="1"/>
</dbReference>
<dbReference type="Gene3D" id="3.40.50.2300">
    <property type="match status" value="1"/>
</dbReference>
<evidence type="ECO:0000256" key="2">
    <source>
        <dbReference type="ARBA" id="ARBA00012438"/>
    </source>
</evidence>
<dbReference type="SUPFAM" id="SSF52172">
    <property type="entry name" value="CheY-like"/>
    <property type="match status" value="2"/>
</dbReference>
<dbReference type="EC" id="2.7.13.3" evidence="2"/>
<evidence type="ECO:0000256" key="1">
    <source>
        <dbReference type="ARBA" id="ARBA00000085"/>
    </source>
</evidence>
<dbReference type="SUPFAM" id="SSF47384">
    <property type="entry name" value="Homodimeric domain of signal transducing histidine kinase"/>
    <property type="match status" value="1"/>
</dbReference>
<dbReference type="PROSITE" id="PS50110">
    <property type="entry name" value="RESPONSE_REGULATORY"/>
    <property type="match status" value="1"/>
</dbReference>
<evidence type="ECO:0000256" key="4">
    <source>
        <dbReference type="ARBA" id="ARBA00022679"/>
    </source>
</evidence>
<feature type="domain" description="Response regulatory" evidence="8">
    <location>
        <begin position="237"/>
        <end position="353"/>
    </location>
</feature>
<evidence type="ECO:0000256" key="3">
    <source>
        <dbReference type="ARBA" id="ARBA00018672"/>
    </source>
</evidence>
<dbReference type="InterPro" id="IPR001789">
    <property type="entry name" value="Sig_transdc_resp-reg_receiver"/>
</dbReference>
<dbReference type="InterPro" id="IPR036097">
    <property type="entry name" value="HisK_dim/P_sf"/>
</dbReference>
<proteinExistence type="predicted"/>
<dbReference type="OrthoDB" id="9811620at2"/>
<gene>
    <name evidence="9" type="ORF">SAMN02745823_01886</name>
</gene>
<dbReference type="PANTHER" id="PTHR43047">
    <property type="entry name" value="TWO-COMPONENT HISTIDINE PROTEIN KINASE"/>
    <property type="match status" value="1"/>
</dbReference>
<evidence type="ECO:0000256" key="6">
    <source>
        <dbReference type="ARBA" id="ARBA00024867"/>
    </source>
</evidence>
<dbReference type="STRING" id="1123282.SAMN02745823_01886"/>
<dbReference type="CDD" id="cd00082">
    <property type="entry name" value="HisKA"/>
    <property type="match status" value="1"/>
</dbReference>
<name>A0A1M5XK61_9FIRM</name>
<evidence type="ECO:0000256" key="5">
    <source>
        <dbReference type="ARBA" id="ARBA00022777"/>
    </source>
</evidence>
<keyword evidence="4" id="KW-0808">Transferase</keyword>
<protein>
    <recommendedName>
        <fullName evidence="3">Stage 0 sporulation protein A homolog</fullName>
        <ecNumber evidence="2">2.7.13.3</ecNumber>
    </recommendedName>
</protein>
<comment type="function">
    <text evidence="6">May play the central regulatory role in sporulation. It may be an element of the effector pathway responsible for the activation of sporulation genes in response to nutritional stress. Spo0A may act in concert with spo0H (a sigma factor) to control the expression of some genes that are critical to the sporulation process.</text>
</comment>
<reference evidence="9 10" key="1">
    <citation type="submission" date="2016-11" db="EMBL/GenBank/DDBJ databases">
        <authorList>
            <person name="Jaros S."/>
            <person name="Januszkiewicz K."/>
            <person name="Wedrychowicz H."/>
        </authorList>
    </citation>
    <scope>NUCLEOTIDE SEQUENCE [LARGE SCALE GENOMIC DNA]</scope>
    <source>
        <strain evidence="9 10">DSM 10068</strain>
    </source>
</reference>
<dbReference type="Gene3D" id="1.10.287.130">
    <property type="match status" value="1"/>
</dbReference>
<dbReference type="PANTHER" id="PTHR43047:SF72">
    <property type="entry name" value="OSMOSENSING HISTIDINE PROTEIN KINASE SLN1"/>
    <property type="match status" value="1"/>
</dbReference>
<keyword evidence="7" id="KW-0597">Phosphoprotein</keyword>
<dbReference type="GO" id="GO:0005886">
    <property type="term" value="C:plasma membrane"/>
    <property type="evidence" value="ECO:0007669"/>
    <property type="project" value="TreeGrafter"/>
</dbReference>
<dbReference type="InterPro" id="IPR011006">
    <property type="entry name" value="CheY-like_superfamily"/>
</dbReference>
<dbReference type="RefSeq" id="WP_073078081.1">
    <property type="nucleotide sequence ID" value="NZ_FQXV01000005.1"/>
</dbReference>
<dbReference type="AlphaFoldDB" id="A0A1M5XK61"/>
<comment type="catalytic activity">
    <reaction evidence="1">
        <text>ATP + protein L-histidine = ADP + protein N-phospho-L-histidine.</text>
        <dbReference type="EC" id="2.7.13.3"/>
    </reaction>
</comment>
<dbReference type="SMART" id="SM00448">
    <property type="entry name" value="REC"/>
    <property type="match status" value="1"/>
</dbReference>
<sequence length="354" mass="38870">MLLKIDHLRVLILGNRSPDYENIRQHLSDGLHCPVFFDSAAVCTGLDVSAAGREYHVILVDGALPPPGGPDIIGRAAASGIPVVYLVDAFKFDVSIELIDRGVSACIPKDEPDRLAAAVYKMLAWARAETALRDCVRQALRLLSALEDADRHKYDFISALSHELRNPLASIVAGLSLLDMLDRNPTTRRTKDLMRRQTERLRRLADGLLTLARAAGNQDEAPRDHEAPESISSKPLRILLIDDNRDLVETSRALLTLYGYHVAAAYTGADGIEKAREFLPHVILCDIGLPDMDGYEVARRLAGCRELAGSRLISLSGYAQPAELKEGAAAGFDLHISKPVDFERLKQILDALIQ</sequence>
<feature type="modified residue" description="4-aspartylphosphate" evidence="7">
    <location>
        <position position="286"/>
    </location>
</feature>
<dbReference type="GO" id="GO:0000155">
    <property type="term" value="F:phosphorelay sensor kinase activity"/>
    <property type="evidence" value="ECO:0007669"/>
    <property type="project" value="InterPro"/>
</dbReference>
<evidence type="ECO:0000313" key="10">
    <source>
        <dbReference type="Proteomes" id="UP000183995"/>
    </source>
</evidence>
<dbReference type="GO" id="GO:0009927">
    <property type="term" value="F:histidine phosphotransfer kinase activity"/>
    <property type="evidence" value="ECO:0007669"/>
    <property type="project" value="TreeGrafter"/>
</dbReference>
<evidence type="ECO:0000313" key="9">
    <source>
        <dbReference type="EMBL" id="SHI00139.1"/>
    </source>
</evidence>
<evidence type="ECO:0000256" key="7">
    <source>
        <dbReference type="PROSITE-ProRule" id="PRU00169"/>
    </source>
</evidence>
<evidence type="ECO:0000259" key="8">
    <source>
        <dbReference type="PROSITE" id="PS50110"/>
    </source>
</evidence>
<dbReference type="Pfam" id="PF00512">
    <property type="entry name" value="HisKA"/>
    <property type="match status" value="1"/>
</dbReference>
<dbReference type="EMBL" id="FQXV01000005">
    <property type="protein sequence ID" value="SHI00139.1"/>
    <property type="molecule type" value="Genomic_DNA"/>
</dbReference>